<dbReference type="Proteomes" id="UP000556329">
    <property type="component" value="Unassembled WGS sequence"/>
</dbReference>
<dbReference type="GO" id="GO:0016853">
    <property type="term" value="F:isomerase activity"/>
    <property type="evidence" value="ECO:0007669"/>
    <property type="project" value="UniProtKB-KW"/>
</dbReference>
<dbReference type="AlphaFoldDB" id="A0A841PFB5"/>
<dbReference type="EMBL" id="JACHEF010000010">
    <property type="protein sequence ID" value="MBB6413887.1"/>
    <property type="molecule type" value="Genomic_DNA"/>
</dbReference>
<sequence length="57" mass="6221">MPAAEAVLPPTRRHDYLCQRLKRFDEWLPRASKRANHAAACGANKLVLVPGAGPDAI</sequence>
<keyword evidence="2" id="KW-1185">Reference proteome</keyword>
<accession>A0A841PFB5</accession>
<gene>
    <name evidence="1" type="ORF">HNQ71_006596</name>
</gene>
<keyword evidence="1" id="KW-0413">Isomerase</keyword>
<evidence type="ECO:0000313" key="2">
    <source>
        <dbReference type="Proteomes" id="UP000556329"/>
    </source>
</evidence>
<reference evidence="1 2" key="1">
    <citation type="submission" date="2020-08" db="EMBL/GenBank/DDBJ databases">
        <title>Genomic Encyclopedia of Type Strains, Phase IV (KMG-IV): sequencing the most valuable type-strain genomes for metagenomic binning, comparative biology and taxonomic classification.</title>
        <authorList>
            <person name="Goeker M."/>
        </authorList>
    </citation>
    <scope>NUCLEOTIDE SEQUENCE [LARGE SCALE GENOMIC DNA]</scope>
    <source>
        <strain evidence="1 2">DSM 100039</strain>
    </source>
</reference>
<comment type="caution">
    <text evidence="1">The sequence shown here is derived from an EMBL/GenBank/DDBJ whole genome shotgun (WGS) entry which is preliminary data.</text>
</comment>
<protein>
    <submittedName>
        <fullName evidence="1">Putative xylose isomerase-like sugar epimerase</fullName>
    </submittedName>
</protein>
<proteinExistence type="predicted"/>
<organism evidence="1 2">
    <name type="scientific">Mesorhizobium sangaii</name>
    <dbReference type="NCBI Taxonomy" id="505389"/>
    <lineage>
        <taxon>Bacteria</taxon>
        <taxon>Pseudomonadati</taxon>
        <taxon>Pseudomonadota</taxon>
        <taxon>Alphaproteobacteria</taxon>
        <taxon>Hyphomicrobiales</taxon>
        <taxon>Phyllobacteriaceae</taxon>
        <taxon>Mesorhizobium</taxon>
    </lineage>
</organism>
<name>A0A841PFB5_9HYPH</name>
<evidence type="ECO:0000313" key="1">
    <source>
        <dbReference type="EMBL" id="MBB6413887.1"/>
    </source>
</evidence>